<dbReference type="Gene3D" id="3.10.180.10">
    <property type="entry name" value="2,3-Dihydroxybiphenyl 1,2-Dioxygenase, domain 1"/>
    <property type="match status" value="2"/>
</dbReference>
<dbReference type="SUPFAM" id="SSF54593">
    <property type="entry name" value="Glyoxalase/Bleomycin resistance protein/Dihydroxybiphenyl dioxygenase"/>
    <property type="match status" value="2"/>
</dbReference>
<feature type="domain" description="VOC" evidence="1">
    <location>
        <begin position="10"/>
        <end position="122"/>
    </location>
</feature>
<protein>
    <submittedName>
        <fullName evidence="2">VOC family protein</fullName>
    </submittedName>
</protein>
<dbReference type="GeneID" id="91345741"/>
<dbReference type="EMBL" id="CP109495">
    <property type="protein sequence ID" value="WUX51481.1"/>
    <property type="molecule type" value="Genomic_DNA"/>
</dbReference>
<reference evidence="2" key="1">
    <citation type="submission" date="2022-10" db="EMBL/GenBank/DDBJ databases">
        <title>The complete genomes of actinobacterial strains from the NBC collection.</title>
        <authorList>
            <person name="Joergensen T.S."/>
            <person name="Alvarez Arevalo M."/>
            <person name="Sterndorff E.B."/>
            <person name="Faurdal D."/>
            <person name="Vuksanovic O."/>
            <person name="Mourched A.-S."/>
            <person name="Charusanti P."/>
            <person name="Shaw S."/>
            <person name="Blin K."/>
            <person name="Weber T."/>
        </authorList>
    </citation>
    <scope>NUCLEOTIDE SEQUENCE</scope>
    <source>
        <strain evidence="2">NBC_01432</strain>
    </source>
</reference>
<dbReference type="InterPro" id="IPR037523">
    <property type="entry name" value="VOC_core"/>
</dbReference>
<dbReference type="PANTHER" id="PTHR33993:SF10">
    <property type="entry name" value="CONSERVED PROTEIN"/>
    <property type="match status" value="1"/>
</dbReference>
<proteinExistence type="predicted"/>
<gene>
    <name evidence="2" type="ORF">OG442_08010</name>
</gene>
<dbReference type="InterPro" id="IPR041581">
    <property type="entry name" value="Glyoxalase_6"/>
</dbReference>
<dbReference type="PANTHER" id="PTHR33993">
    <property type="entry name" value="GLYOXALASE-RELATED"/>
    <property type="match status" value="1"/>
</dbReference>
<dbReference type="RefSeq" id="WP_051433605.1">
    <property type="nucleotide sequence ID" value="NZ_CP108849.2"/>
</dbReference>
<evidence type="ECO:0000313" key="2">
    <source>
        <dbReference type="EMBL" id="WUX51481.1"/>
    </source>
</evidence>
<dbReference type="InterPro" id="IPR029068">
    <property type="entry name" value="Glyas_Bleomycin-R_OHBP_Dase"/>
</dbReference>
<sequence>MPKAQGVAGAPCWVSLLARELPGAQDFYGKVLGWTYRRAGLGDDFSVALIDGLPVGGIGALASSLQVAVSWTPYFNVTNVDEAAARIRERGGTVGVGPLAFHTGRAALAVDPDGAVFGIWEGSVRSDWSMGRGAGSASLDLHTRDAATAGRFYSLALGWQPEGEGKLRLVREGDGSVLLDGDEPLARISGGAVQAAPDPQIRPRWHVHFNVKDVAAAVESALASGGSLVLRSDGVDRVDEATLRDPDGALFTVTAAA</sequence>
<dbReference type="InterPro" id="IPR052164">
    <property type="entry name" value="Anthracycline_SecMetBiosynth"/>
</dbReference>
<dbReference type="Pfam" id="PF18029">
    <property type="entry name" value="Glyoxalase_6"/>
    <property type="match status" value="1"/>
</dbReference>
<name>A0ABZ1ZZH2_STRNV</name>
<feature type="domain" description="VOC" evidence="1">
    <location>
        <begin position="135"/>
        <end position="256"/>
    </location>
</feature>
<organism evidence="2 3">
    <name type="scientific">Streptomyces niveus</name>
    <name type="common">Streptomyces spheroides</name>
    <dbReference type="NCBI Taxonomy" id="193462"/>
    <lineage>
        <taxon>Bacteria</taxon>
        <taxon>Bacillati</taxon>
        <taxon>Actinomycetota</taxon>
        <taxon>Actinomycetes</taxon>
        <taxon>Kitasatosporales</taxon>
        <taxon>Streptomycetaceae</taxon>
        <taxon>Streptomyces</taxon>
    </lineage>
</organism>
<dbReference type="PROSITE" id="PS51819">
    <property type="entry name" value="VOC"/>
    <property type="match status" value="2"/>
</dbReference>
<evidence type="ECO:0000313" key="3">
    <source>
        <dbReference type="Proteomes" id="UP001432209"/>
    </source>
</evidence>
<dbReference type="Proteomes" id="UP001432209">
    <property type="component" value="Chromosome"/>
</dbReference>
<keyword evidence="3" id="KW-1185">Reference proteome</keyword>
<accession>A0ABZ1ZZH2</accession>
<dbReference type="CDD" id="cd07247">
    <property type="entry name" value="SgaA_N_like"/>
    <property type="match status" value="1"/>
</dbReference>
<evidence type="ECO:0000259" key="1">
    <source>
        <dbReference type="PROSITE" id="PS51819"/>
    </source>
</evidence>